<name>A0A4S8RQD8_9FLAO</name>
<gene>
    <name evidence="1" type="ORF">EZV76_10455</name>
</gene>
<keyword evidence="2" id="KW-1185">Reference proteome</keyword>
<sequence>MKHYHFDTLSEAVNTLSQEGYKEDFEAEDDCIRALYSKKEYQPNELIILASYRFEGMTNPSDQATVFAIKANDGVLGTMVMSNSAEHNQNVDLIQKIPSNRQ</sequence>
<evidence type="ECO:0000313" key="1">
    <source>
        <dbReference type="EMBL" id="THV59245.1"/>
    </source>
</evidence>
<dbReference type="AlphaFoldDB" id="A0A4S8RQD8"/>
<dbReference type="RefSeq" id="WP_136566492.1">
    <property type="nucleotide sequence ID" value="NZ_JBNZAV010000001.1"/>
</dbReference>
<proteinExistence type="predicted"/>
<dbReference type="EMBL" id="SNTZ01000004">
    <property type="protein sequence ID" value="THV59245.1"/>
    <property type="molecule type" value="Genomic_DNA"/>
</dbReference>
<protein>
    <submittedName>
        <fullName evidence="1">Phosphoribosylpyrophosphate synthetase</fullName>
    </submittedName>
</protein>
<dbReference type="OrthoDB" id="8418771at2"/>
<comment type="caution">
    <text evidence="1">The sequence shown here is derived from an EMBL/GenBank/DDBJ whole genome shotgun (WGS) entry which is preliminary data.</text>
</comment>
<organism evidence="1 2">
    <name type="scientific">Flagellimonas alvinocaridis</name>
    <dbReference type="NCBI Taxonomy" id="2530200"/>
    <lineage>
        <taxon>Bacteria</taxon>
        <taxon>Pseudomonadati</taxon>
        <taxon>Bacteroidota</taxon>
        <taxon>Flavobacteriia</taxon>
        <taxon>Flavobacteriales</taxon>
        <taxon>Flavobacteriaceae</taxon>
        <taxon>Flagellimonas</taxon>
    </lineage>
</organism>
<dbReference type="Proteomes" id="UP000310406">
    <property type="component" value="Unassembled WGS sequence"/>
</dbReference>
<evidence type="ECO:0000313" key="2">
    <source>
        <dbReference type="Proteomes" id="UP000310406"/>
    </source>
</evidence>
<reference evidence="1 2" key="1">
    <citation type="submission" date="2019-03" db="EMBL/GenBank/DDBJ databases">
        <title>Muricauda SCR12 sp.nov, a marine bacterium isolated from Pacific Ocean:the Okinawa trough.</title>
        <authorList>
            <person name="Liu L."/>
        </authorList>
    </citation>
    <scope>NUCLEOTIDE SEQUENCE [LARGE SCALE GENOMIC DNA]</scope>
    <source>
        <strain evidence="1 2">SCR12</strain>
    </source>
</reference>
<accession>A0A4S8RQD8</accession>